<dbReference type="RefSeq" id="WP_317227126.1">
    <property type="nucleotide sequence ID" value="NZ_JAWJEJ010000001.1"/>
</dbReference>
<evidence type="ECO:0000313" key="2">
    <source>
        <dbReference type="Proteomes" id="UP001273531"/>
    </source>
</evidence>
<reference evidence="1 2" key="1">
    <citation type="submission" date="2023-10" db="EMBL/GenBank/DDBJ databases">
        <title>Sphingomonas sp. HF-S4 16S ribosomal RNA gene Genome sequencing and assembly.</title>
        <authorList>
            <person name="Lee H."/>
        </authorList>
    </citation>
    <scope>NUCLEOTIDE SEQUENCE [LARGE SCALE GENOMIC DNA]</scope>
    <source>
        <strain evidence="1 2">HF-S4</strain>
    </source>
</reference>
<proteinExistence type="predicted"/>
<protein>
    <submittedName>
        <fullName evidence="1">Uncharacterized protein</fullName>
    </submittedName>
</protein>
<dbReference type="Proteomes" id="UP001273531">
    <property type="component" value="Unassembled WGS sequence"/>
</dbReference>
<evidence type="ECO:0000313" key="1">
    <source>
        <dbReference type="EMBL" id="MDV3458009.1"/>
    </source>
</evidence>
<organism evidence="1 2">
    <name type="scientific">Sphingomonas agrestis</name>
    <dbReference type="NCBI Taxonomy" id="3080540"/>
    <lineage>
        <taxon>Bacteria</taxon>
        <taxon>Pseudomonadati</taxon>
        <taxon>Pseudomonadota</taxon>
        <taxon>Alphaproteobacteria</taxon>
        <taxon>Sphingomonadales</taxon>
        <taxon>Sphingomonadaceae</taxon>
        <taxon>Sphingomonas</taxon>
    </lineage>
</organism>
<dbReference type="EMBL" id="JAWJEJ010000001">
    <property type="protein sequence ID" value="MDV3458009.1"/>
    <property type="molecule type" value="Genomic_DNA"/>
</dbReference>
<accession>A0ABU3Y9Q1</accession>
<comment type="caution">
    <text evidence="1">The sequence shown here is derived from an EMBL/GenBank/DDBJ whole genome shotgun (WGS) entry which is preliminary data.</text>
</comment>
<sequence>MAEGFVLDENHGWRRPSNWVAGAPVRSWFTGTNLRGKQKIPVQTWRCTRCGYLESYAVS</sequence>
<name>A0ABU3Y9Q1_9SPHN</name>
<keyword evidence="2" id="KW-1185">Reference proteome</keyword>
<gene>
    <name evidence="1" type="ORF">RZN05_13520</name>
</gene>